<proteinExistence type="predicted"/>
<organism evidence="2 3">
    <name type="scientific">Nitrolancea hollandica Lb</name>
    <dbReference type="NCBI Taxonomy" id="1129897"/>
    <lineage>
        <taxon>Bacteria</taxon>
        <taxon>Pseudomonadati</taxon>
        <taxon>Thermomicrobiota</taxon>
        <taxon>Thermomicrobia</taxon>
        <taxon>Sphaerobacterales</taxon>
        <taxon>Sphaerobacterineae</taxon>
        <taxon>Sphaerobacteraceae</taxon>
        <taxon>Nitrolancea</taxon>
    </lineage>
</organism>
<dbReference type="EMBL" id="CAGS01000603">
    <property type="protein sequence ID" value="CCF85978.1"/>
    <property type="molecule type" value="Genomic_DNA"/>
</dbReference>
<dbReference type="Proteomes" id="UP000004221">
    <property type="component" value="Unassembled WGS sequence"/>
</dbReference>
<dbReference type="PANTHER" id="PTHR33215">
    <property type="entry name" value="PROTEIN DISTAL ANTENNA"/>
    <property type="match status" value="1"/>
</dbReference>
<gene>
    <name evidence="2" type="ORF">NITHO_6410001</name>
</gene>
<sequence length="97" mass="11142">MPKTHPPYPAQFRAEAVELARTSNKSIPQLARDLGISDQALRDWVKQADIDAGRGRPGDLTTEEREELRRLRRENQVLRQEREILKKAAAFFAKETS</sequence>
<accession>I4EMR5</accession>
<reference evidence="2 3" key="1">
    <citation type="journal article" date="2012" name="ISME J.">
        <title>Nitrification expanded: discovery, physiology and genomics of a nitrite-oxidizing bacterium from the phylum Chloroflexi.</title>
        <authorList>
            <person name="Sorokin D.Y."/>
            <person name="Lucker S."/>
            <person name="Vejmelkova D."/>
            <person name="Kostrikina N.A."/>
            <person name="Kleerebezem R."/>
            <person name="Rijpstra W.I."/>
            <person name="Damste J.S."/>
            <person name="Le Paslier D."/>
            <person name="Muyzer G."/>
            <person name="Wagner M."/>
            <person name="van Loosdrecht M.C."/>
            <person name="Daims H."/>
        </authorList>
    </citation>
    <scope>NUCLEOTIDE SEQUENCE [LARGE SCALE GENOMIC DNA]</scope>
    <source>
        <strain evidence="3">none</strain>
    </source>
</reference>
<dbReference type="Gene3D" id="1.10.10.60">
    <property type="entry name" value="Homeodomain-like"/>
    <property type="match status" value="1"/>
</dbReference>
<dbReference type="GO" id="GO:0006313">
    <property type="term" value="P:DNA transposition"/>
    <property type="evidence" value="ECO:0007669"/>
    <property type="project" value="InterPro"/>
</dbReference>
<evidence type="ECO:0000313" key="2">
    <source>
        <dbReference type="EMBL" id="CCF85978.1"/>
    </source>
</evidence>
<dbReference type="InterPro" id="IPR002514">
    <property type="entry name" value="Transposase_8"/>
</dbReference>
<dbReference type="InterPro" id="IPR009057">
    <property type="entry name" value="Homeodomain-like_sf"/>
</dbReference>
<evidence type="ECO:0000313" key="3">
    <source>
        <dbReference type="Proteomes" id="UP000004221"/>
    </source>
</evidence>
<dbReference type="GO" id="GO:0004803">
    <property type="term" value="F:transposase activity"/>
    <property type="evidence" value="ECO:0007669"/>
    <property type="project" value="InterPro"/>
</dbReference>
<evidence type="ECO:0008006" key="4">
    <source>
        <dbReference type="Google" id="ProtNLM"/>
    </source>
</evidence>
<protein>
    <recommendedName>
        <fullName evidence="4">Transposase</fullName>
    </recommendedName>
</protein>
<dbReference type="PANTHER" id="PTHR33215:SF13">
    <property type="entry name" value="PROTEIN DISTAL ANTENNA"/>
    <property type="match status" value="1"/>
</dbReference>
<name>I4EMR5_9BACT</name>
<dbReference type="SUPFAM" id="SSF46689">
    <property type="entry name" value="Homeodomain-like"/>
    <property type="match status" value="1"/>
</dbReference>
<dbReference type="Pfam" id="PF01527">
    <property type="entry name" value="HTH_Tnp_1"/>
    <property type="match status" value="1"/>
</dbReference>
<feature type="coiled-coil region" evidence="1">
    <location>
        <begin position="61"/>
        <end position="88"/>
    </location>
</feature>
<evidence type="ECO:0000256" key="1">
    <source>
        <dbReference type="SAM" id="Coils"/>
    </source>
</evidence>
<keyword evidence="3" id="KW-1185">Reference proteome</keyword>
<dbReference type="InterPro" id="IPR051839">
    <property type="entry name" value="RD_transcriptional_regulator"/>
</dbReference>
<comment type="caution">
    <text evidence="2">The sequence shown here is derived from an EMBL/GenBank/DDBJ whole genome shotgun (WGS) entry which is preliminary data.</text>
</comment>
<dbReference type="GO" id="GO:0003677">
    <property type="term" value="F:DNA binding"/>
    <property type="evidence" value="ECO:0007669"/>
    <property type="project" value="InterPro"/>
</dbReference>
<keyword evidence="1" id="KW-0175">Coiled coil</keyword>
<dbReference type="AlphaFoldDB" id="I4EMR5"/>